<protein>
    <submittedName>
        <fullName evidence="15">ATP-binding cassette, subfamily B(MDR/TAP), member 1</fullName>
    </submittedName>
</protein>
<name>A0A0D2LZ35_9CHLO</name>
<keyword evidence="7 15" id="KW-0067">ATP-binding</keyword>
<evidence type="ECO:0000256" key="3">
    <source>
        <dbReference type="ARBA" id="ARBA00022448"/>
    </source>
</evidence>
<dbReference type="GO" id="GO:0015421">
    <property type="term" value="F:ABC-type oligopeptide transporter activity"/>
    <property type="evidence" value="ECO:0007669"/>
    <property type="project" value="TreeGrafter"/>
</dbReference>
<dbReference type="PANTHER" id="PTHR43394:SF11">
    <property type="entry name" value="ATP-BINDING CASSETTE TRANSPORTER"/>
    <property type="match status" value="1"/>
</dbReference>
<dbReference type="CDD" id="cd03249">
    <property type="entry name" value="ABC_MTABC3_MDL1_MDL2"/>
    <property type="match status" value="1"/>
</dbReference>
<feature type="domain" description="ABC transporter" evidence="13">
    <location>
        <begin position="45"/>
        <end position="296"/>
    </location>
</feature>
<dbReference type="Pfam" id="PF00005">
    <property type="entry name" value="ABC_tran"/>
    <property type="match status" value="1"/>
</dbReference>
<dbReference type="InterPro" id="IPR003593">
    <property type="entry name" value="AAA+_ATPase"/>
</dbReference>
<dbReference type="STRING" id="145388.A0A0D2LZ35"/>
<dbReference type="GO" id="GO:0090374">
    <property type="term" value="P:oligopeptide export from mitochondrion"/>
    <property type="evidence" value="ECO:0007669"/>
    <property type="project" value="TreeGrafter"/>
</dbReference>
<comment type="similarity">
    <text evidence="2">Belongs to the ABC transporter superfamily. ABCB family. Multidrug resistance exporter (TC 3.A.1.201) subfamily.</text>
</comment>
<dbReference type="KEGG" id="mng:MNEG_11328"/>
<evidence type="ECO:0000313" key="15">
    <source>
        <dbReference type="EMBL" id="KIY96634.1"/>
    </source>
</evidence>
<evidence type="ECO:0000256" key="2">
    <source>
        <dbReference type="ARBA" id="ARBA00007577"/>
    </source>
</evidence>
<keyword evidence="4 12" id="KW-0812">Transmembrane</keyword>
<gene>
    <name evidence="15" type="ORF">MNEG_11328</name>
</gene>
<keyword evidence="16" id="KW-1185">Reference proteome</keyword>
<dbReference type="FunFam" id="3.40.50.300:FF:000066">
    <property type="entry name" value="ABC transporter B family member 1"/>
    <property type="match status" value="1"/>
</dbReference>
<dbReference type="EMBL" id="KK102912">
    <property type="protein sequence ID" value="KIY96634.1"/>
    <property type="molecule type" value="Genomic_DNA"/>
</dbReference>
<keyword evidence="5" id="KW-0677">Repeat</keyword>
<evidence type="ECO:0000256" key="5">
    <source>
        <dbReference type="ARBA" id="ARBA00022737"/>
    </source>
</evidence>
<dbReference type="GO" id="GO:0005886">
    <property type="term" value="C:plasma membrane"/>
    <property type="evidence" value="ECO:0007669"/>
    <property type="project" value="UniProtKB-SubCell"/>
</dbReference>
<evidence type="ECO:0000256" key="9">
    <source>
        <dbReference type="ARBA" id="ARBA00023136"/>
    </source>
</evidence>
<reference evidence="15 16" key="1">
    <citation type="journal article" date="2013" name="BMC Genomics">
        <title>Reconstruction of the lipid metabolism for the microalga Monoraphidium neglectum from its genome sequence reveals characteristics suitable for biofuel production.</title>
        <authorList>
            <person name="Bogen C."/>
            <person name="Al-Dilaimi A."/>
            <person name="Albersmeier A."/>
            <person name="Wichmann J."/>
            <person name="Grundmann M."/>
            <person name="Rupp O."/>
            <person name="Lauersen K.J."/>
            <person name="Blifernez-Klassen O."/>
            <person name="Kalinowski J."/>
            <person name="Goesmann A."/>
            <person name="Mussgnug J.H."/>
            <person name="Kruse O."/>
        </authorList>
    </citation>
    <scope>NUCLEOTIDE SEQUENCE [LARGE SCALE GENOMIC DNA]</scope>
    <source>
        <strain evidence="15 16">SAG 48.87</strain>
    </source>
</reference>
<evidence type="ECO:0000313" key="16">
    <source>
        <dbReference type="Proteomes" id="UP000054498"/>
    </source>
</evidence>
<dbReference type="SUPFAM" id="SSF52540">
    <property type="entry name" value="P-loop containing nucleoside triphosphate hydrolases"/>
    <property type="match status" value="1"/>
</dbReference>
<evidence type="ECO:0000256" key="10">
    <source>
        <dbReference type="ARBA" id="ARBA00023180"/>
    </source>
</evidence>
<dbReference type="PROSITE" id="PS00211">
    <property type="entry name" value="ABC_TRANSPORTER_1"/>
    <property type="match status" value="1"/>
</dbReference>
<dbReference type="InterPro" id="IPR017871">
    <property type="entry name" value="ABC_transporter-like_CS"/>
</dbReference>
<dbReference type="SMART" id="SM00382">
    <property type="entry name" value="AAA"/>
    <property type="match status" value="1"/>
</dbReference>
<evidence type="ECO:0000256" key="11">
    <source>
        <dbReference type="SAM" id="MobiDB-lite"/>
    </source>
</evidence>
<dbReference type="PANTHER" id="PTHR43394">
    <property type="entry name" value="ATP-DEPENDENT PERMEASE MDL1, MITOCHONDRIAL"/>
    <property type="match status" value="1"/>
</dbReference>
<dbReference type="InterPro" id="IPR003439">
    <property type="entry name" value="ABC_transporter-like_ATP-bd"/>
</dbReference>
<evidence type="ECO:0000256" key="7">
    <source>
        <dbReference type="ARBA" id="ARBA00022840"/>
    </source>
</evidence>
<comment type="subcellular location">
    <subcellularLocation>
        <location evidence="1">Cell membrane</location>
        <topology evidence="1">Multi-pass membrane protein</topology>
    </subcellularLocation>
</comment>
<dbReference type="GO" id="GO:0005524">
    <property type="term" value="F:ATP binding"/>
    <property type="evidence" value="ECO:0007669"/>
    <property type="project" value="UniProtKB-KW"/>
</dbReference>
<evidence type="ECO:0000256" key="8">
    <source>
        <dbReference type="ARBA" id="ARBA00022989"/>
    </source>
</evidence>
<dbReference type="Gene3D" id="3.40.50.300">
    <property type="entry name" value="P-loop containing nucleotide triphosphate hydrolases"/>
    <property type="match status" value="1"/>
</dbReference>
<proteinExistence type="inferred from homology"/>
<feature type="transmembrane region" description="Helical" evidence="12">
    <location>
        <begin position="531"/>
        <end position="549"/>
    </location>
</feature>
<keyword evidence="9 12" id="KW-0472">Membrane</keyword>
<accession>A0A0D2LZ35</accession>
<dbReference type="GO" id="GO:0016887">
    <property type="term" value="F:ATP hydrolysis activity"/>
    <property type="evidence" value="ECO:0007669"/>
    <property type="project" value="InterPro"/>
</dbReference>
<feature type="domain" description="ABC transmembrane type-1" evidence="14">
    <location>
        <begin position="491"/>
        <end position="636"/>
    </location>
</feature>
<keyword evidence="3" id="KW-0813">Transport</keyword>
<dbReference type="RefSeq" id="XP_013895654.1">
    <property type="nucleotide sequence ID" value="XM_014040200.1"/>
</dbReference>
<dbReference type="InterPro" id="IPR027417">
    <property type="entry name" value="P-loop_NTPase"/>
</dbReference>
<dbReference type="InterPro" id="IPR036640">
    <property type="entry name" value="ABC1_TM_sf"/>
</dbReference>
<evidence type="ECO:0000256" key="1">
    <source>
        <dbReference type="ARBA" id="ARBA00004651"/>
    </source>
</evidence>
<evidence type="ECO:0000259" key="13">
    <source>
        <dbReference type="PROSITE" id="PS50893"/>
    </source>
</evidence>
<sequence>MAGPIFQDINKGKSAGGRLFSVLARAPTIDADAPGLEPASVQGEVELKGVAFAYVSGDVQPARPDAPVFRDFSLLVPAGKTVALVGSSGSGKSTVVGLIERYYDPAAGRVTLDGVDLRSLNLGWLRQQVGLVSQEPTLFMTSVFENIAIGKQGELGENVVFGATREEVEAAARAANASGFIGNLPLGFDTQVGERGVQLSGGQKQRIAIARAILKNPRVLLLDEATSALDVASERVVQAALDALVVGRTTVVVAHRLSTIKGADIIAVVKEGAVVEQGSHDDLLRDPLGHYSTLVKIQLQATEQEAAVEAELAEARETGAPVTRASIDKVESRRRFSVERRIIELSRLDGRTASGAASLDKILSSDGPASAAEDDPDYVPLPPASSAGPSALGPSNSGALGAAASAPQDLRAVVVHSAAETAAGPAAAAAAAVAAPGAGRRLGFLRRRGAGGKVASTGEGEEEGAGKVAPPVKVPFGRLLDLNKPEWPWAVLGSAASTVVGGVQPAFAFVFVSLIVAFYAPPEEIKAKASFYAWMFFAIACGVLIATLVQQWSFAIMGQALARRVRVMLFRAIMRQDIGWFDHDENSSGRLSTLLSTDAAYIRGAVGDVFGATIQNLAVLTVGYVIAGPLAPPRAANELC</sequence>
<evidence type="ECO:0000256" key="6">
    <source>
        <dbReference type="ARBA" id="ARBA00022741"/>
    </source>
</evidence>
<dbReference type="Gene3D" id="1.20.1560.10">
    <property type="entry name" value="ABC transporter type 1, transmembrane domain"/>
    <property type="match status" value="2"/>
</dbReference>
<keyword evidence="10" id="KW-0325">Glycoprotein</keyword>
<feature type="transmembrane region" description="Helical" evidence="12">
    <location>
        <begin position="487"/>
        <end position="519"/>
    </location>
</feature>
<keyword evidence="6" id="KW-0547">Nucleotide-binding</keyword>
<feature type="compositionally biased region" description="Low complexity" evidence="11">
    <location>
        <begin position="384"/>
        <end position="402"/>
    </location>
</feature>
<feature type="region of interest" description="Disordered" evidence="11">
    <location>
        <begin position="364"/>
        <end position="402"/>
    </location>
</feature>
<evidence type="ECO:0000256" key="12">
    <source>
        <dbReference type="SAM" id="Phobius"/>
    </source>
</evidence>
<dbReference type="SUPFAM" id="SSF90123">
    <property type="entry name" value="ABC transporter transmembrane region"/>
    <property type="match status" value="1"/>
</dbReference>
<dbReference type="Proteomes" id="UP000054498">
    <property type="component" value="Unassembled WGS sequence"/>
</dbReference>
<dbReference type="AlphaFoldDB" id="A0A0D2LZ35"/>
<dbReference type="InterPro" id="IPR039421">
    <property type="entry name" value="Type_1_exporter"/>
</dbReference>
<dbReference type="GO" id="GO:0005743">
    <property type="term" value="C:mitochondrial inner membrane"/>
    <property type="evidence" value="ECO:0007669"/>
    <property type="project" value="TreeGrafter"/>
</dbReference>
<dbReference type="OrthoDB" id="6500128at2759"/>
<dbReference type="CDD" id="cd18578">
    <property type="entry name" value="ABC_6TM_Pgp_ABCB1_D2_like"/>
    <property type="match status" value="1"/>
</dbReference>
<keyword evidence="8 12" id="KW-1133">Transmembrane helix</keyword>
<evidence type="ECO:0000256" key="4">
    <source>
        <dbReference type="ARBA" id="ARBA00022692"/>
    </source>
</evidence>
<dbReference type="PROSITE" id="PS50929">
    <property type="entry name" value="ABC_TM1F"/>
    <property type="match status" value="1"/>
</dbReference>
<evidence type="ECO:0000259" key="14">
    <source>
        <dbReference type="PROSITE" id="PS50929"/>
    </source>
</evidence>
<organism evidence="15 16">
    <name type="scientific">Monoraphidium neglectum</name>
    <dbReference type="NCBI Taxonomy" id="145388"/>
    <lineage>
        <taxon>Eukaryota</taxon>
        <taxon>Viridiplantae</taxon>
        <taxon>Chlorophyta</taxon>
        <taxon>core chlorophytes</taxon>
        <taxon>Chlorophyceae</taxon>
        <taxon>CS clade</taxon>
        <taxon>Sphaeropleales</taxon>
        <taxon>Selenastraceae</taxon>
        <taxon>Monoraphidium</taxon>
    </lineage>
</organism>
<dbReference type="GeneID" id="25728579"/>
<dbReference type="PROSITE" id="PS50893">
    <property type="entry name" value="ABC_TRANSPORTER_2"/>
    <property type="match status" value="1"/>
</dbReference>
<dbReference type="InterPro" id="IPR011527">
    <property type="entry name" value="ABC1_TM_dom"/>
</dbReference>
<dbReference type="Pfam" id="PF00664">
    <property type="entry name" value="ABC_membrane"/>
    <property type="match status" value="1"/>
</dbReference>